<keyword evidence="3" id="KW-1185">Reference proteome</keyword>
<dbReference type="AlphaFoldDB" id="A0A9W9C9P2"/>
<accession>A0A9W9C9P2</accession>
<organism evidence="2 3">
    <name type="scientific">Didymosphaeria variabile</name>
    <dbReference type="NCBI Taxonomy" id="1932322"/>
    <lineage>
        <taxon>Eukaryota</taxon>
        <taxon>Fungi</taxon>
        <taxon>Dikarya</taxon>
        <taxon>Ascomycota</taxon>
        <taxon>Pezizomycotina</taxon>
        <taxon>Dothideomycetes</taxon>
        <taxon>Pleosporomycetidae</taxon>
        <taxon>Pleosporales</taxon>
        <taxon>Massarineae</taxon>
        <taxon>Didymosphaeriaceae</taxon>
        <taxon>Didymosphaeria</taxon>
    </lineage>
</organism>
<proteinExistence type="predicted"/>
<evidence type="ECO:0000256" key="1">
    <source>
        <dbReference type="SAM" id="MobiDB-lite"/>
    </source>
</evidence>
<dbReference type="EMBL" id="JAPEUX010000006">
    <property type="protein sequence ID" value="KAJ4350242.1"/>
    <property type="molecule type" value="Genomic_DNA"/>
</dbReference>
<feature type="compositionally biased region" description="Polar residues" evidence="1">
    <location>
        <begin position="7"/>
        <end position="20"/>
    </location>
</feature>
<name>A0A9W9C9P2_9PLEO</name>
<dbReference type="RefSeq" id="XP_056069172.1">
    <property type="nucleotide sequence ID" value="XM_056217616.1"/>
</dbReference>
<feature type="region of interest" description="Disordered" evidence="1">
    <location>
        <begin position="95"/>
        <end position="148"/>
    </location>
</feature>
<sequence length="224" mass="24717">MDLPIPQHTSGRNFDTTPSLSNNVTISKAEHDYLLQAVQEYNLLRSVLFRGGLTVETLDTLLAGEGAIHDESKTYMSQSSSWEETFVRPHSVPVVVSRPRPEDSPPDSDTTVGEGLVRPRKLSQSHNRVYSYGQPDSFDTSEKEEDDIHQSANRIPVHDQRTILITNLSDRTTHKDLAGIVRGGRVLDIFLRNDRSATVSFVEGAGESVGAAACELLMMGSLCH</sequence>
<protein>
    <submittedName>
        <fullName evidence="2">Uncharacterized protein</fullName>
    </submittedName>
</protein>
<evidence type="ECO:0000313" key="2">
    <source>
        <dbReference type="EMBL" id="KAJ4350242.1"/>
    </source>
</evidence>
<dbReference type="GeneID" id="80912393"/>
<evidence type="ECO:0000313" key="3">
    <source>
        <dbReference type="Proteomes" id="UP001140513"/>
    </source>
</evidence>
<reference evidence="2" key="1">
    <citation type="submission" date="2022-10" db="EMBL/GenBank/DDBJ databases">
        <title>Tapping the CABI collections for fungal endophytes: first genome assemblies for Collariella, Neodidymelliopsis, Ascochyta clinopodiicola, Didymella pomorum, Didymosphaeria variabile, Neocosmospora piperis and Neocucurbitaria cava.</title>
        <authorList>
            <person name="Hill R."/>
        </authorList>
    </citation>
    <scope>NUCLEOTIDE SEQUENCE</scope>
    <source>
        <strain evidence="2">IMI 356815</strain>
    </source>
</reference>
<dbReference type="OrthoDB" id="2935572at2759"/>
<comment type="caution">
    <text evidence="2">The sequence shown here is derived from an EMBL/GenBank/DDBJ whole genome shotgun (WGS) entry which is preliminary data.</text>
</comment>
<dbReference type="Proteomes" id="UP001140513">
    <property type="component" value="Unassembled WGS sequence"/>
</dbReference>
<feature type="region of interest" description="Disordered" evidence="1">
    <location>
        <begin position="1"/>
        <end position="20"/>
    </location>
</feature>
<gene>
    <name evidence="2" type="ORF">N0V89_008863</name>
</gene>